<dbReference type="PANTHER" id="PTHR43166:SF36">
    <property type="entry name" value="METHIONINE IMPORT ATP-BINDING PROTEIN METN 2"/>
    <property type="match status" value="1"/>
</dbReference>
<keyword evidence="5 12" id="KW-0067">ATP-binding</keyword>
<name>A0A0R1FBY8_9LACO</name>
<dbReference type="Gene3D" id="3.40.50.300">
    <property type="entry name" value="P-loop containing nucleotide triphosphate hydrolases"/>
    <property type="match status" value="1"/>
</dbReference>
<dbReference type="Pfam" id="PF00005">
    <property type="entry name" value="ABC_tran"/>
    <property type="match status" value="1"/>
</dbReference>
<evidence type="ECO:0000256" key="8">
    <source>
        <dbReference type="ARBA" id="ARBA00023136"/>
    </source>
</evidence>
<dbReference type="Gene3D" id="3.30.70.260">
    <property type="match status" value="1"/>
</dbReference>
<comment type="function">
    <text evidence="10">Part of the ABC transporter FtsEX involved in cellular division. Has ATPase activity. Essential for cell division and viability.</text>
</comment>
<feature type="domain" description="ABC transporter" evidence="11">
    <location>
        <begin position="2"/>
        <end position="241"/>
    </location>
</feature>
<proteinExistence type="inferred from homology"/>
<dbReference type="InterPro" id="IPR045865">
    <property type="entry name" value="ACT-like_dom_sf"/>
</dbReference>
<gene>
    <name evidence="12" type="ORF">FD22_GL000754</name>
</gene>
<evidence type="ECO:0000256" key="5">
    <source>
        <dbReference type="ARBA" id="ARBA00022840"/>
    </source>
</evidence>
<dbReference type="PANTHER" id="PTHR43166">
    <property type="entry name" value="AMINO ACID IMPORT ATP-BINDING PROTEIN"/>
    <property type="match status" value="1"/>
</dbReference>
<dbReference type="InterPro" id="IPR017871">
    <property type="entry name" value="ABC_transporter-like_CS"/>
</dbReference>
<dbReference type="CDD" id="cd03258">
    <property type="entry name" value="ABC_MetN_methionine_transporter"/>
    <property type="match status" value="1"/>
</dbReference>
<dbReference type="SMART" id="SM00930">
    <property type="entry name" value="NIL"/>
    <property type="match status" value="1"/>
</dbReference>
<dbReference type="GO" id="GO:0005886">
    <property type="term" value="C:plasma membrane"/>
    <property type="evidence" value="ECO:0007669"/>
    <property type="project" value="UniProtKB-ARBA"/>
</dbReference>
<dbReference type="eggNOG" id="COG1135">
    <property type="taxonomic scope" value="Bacteria"/>
</dbReference>
<dbReference type="GeneID" id="65916794"/>
<dbReference type="GO" id="GO:0006865">
    <property type="term" value="P:amino acid transport"/>
    <property type="evidence" value="ECO:0007669"/>
    <property type="project" value="UniProtKB-KW"/>
</dbReference>
<evidence type="ECO:0000256" key="3">
    <source>
        <dbReference type="ARBA" id="ARBA00022475"/>
    </source>
</evidence>
<keyword evidence="3" id="KW-1003">Cell membrane</keyword>
<dbReference type="PROSITE" id="PS00211">
    <property type="entry name" value="ABC_TRANSPORTER_1"/>
    <property type="match status" value="1"/>
</dbReference>
<dbReference type="PROSITE" id="PS50893">
    <property type="entry name" value="ABC_TRANSPORTER_2"/>
    <property type="match status" value="1"/>
</dbReference>
<comment type="caution">
    <text evidence="12">The sequence shown here is derived from an EMBL/GenBank/DDBJ whole genome shotgun (WGS) entry which is preliminary data.</text>
</comment>
<dbReference type="Pfam" id="PF09383">
    <property type="entry name" value="NIL"/>
    <property type="match status" value="1"/>
</dbReference>
<protein>
    <submittedName>
        <fullName evidence="12">Phosphate ABC transporter ATP-binding protein</fullName>
    </submittedName>
</protein>
<evidence type="ECO:0000313" key="12">
    <source>
        <dbReference type="EMBL" id="KRK19193.1"/>
    </source>
</evidence>
<dbReference type="GO" id="GO:0005524">
    <property type="term" value="F:ATP binding"/>
    <property type="evidence" value="ECO:0007669"/>
    <property type="project" value="UniProtKB-KW"/>
</dbReference>
<comment type="similarity">
    <text evidence="1">Belongs to the ABC transporter superfamily.</text>
</comment>
<keyword evidence="4" id="KW-0547">Nucleotide-binding</keyword>
<reference evidence="12 13" key="1">
    <citation type="journal article" date="2015" name="Genome Announc.">
        <title>Expanding the biotechnology potential of lactobacilli through comparative genomics of 213 strains and associated genera.</title>
        <authorList>
            <person name="Sun Z."/>
            <person name="Harris H.M."/>
            <person name="McCann A."/>
            <person name="Guo C."/>
            <person name="Argimon S."/>
            <person name="Zhang W."/>
            <person name="Yang X."/>
            <person name="Jeffery I.B."/>
            <person name="Cooney J.C."/>
            <person name="Kagawa T.F."/>
            <person name="Liu W."/>
            <person name="Song Y."/>
            <person name="Salvetti E."/>
            <person name="Wrobel A."/>
            <person name="Rasinkangas P."/>
            <person name="Parkhill J."/>
            <person name="Rea M.C."/>
            <person name="O'Sullivan O."/>
            <person name="Ritari J."/>
            <person name="Douillard F.P."/>
            <person name="Paul Ross R."/>
            <person name="Yang R."/>
            <person name="Briner A.E."/>
            <person name="Felis G.E."/>
            <person name="de Vos W.M."/>
            <person name="Barrangou R."/>
            <person name="Klaenhammer T.R."/>
            <person name="Caufield P.W."/>
            <person name="Cui Y."/>
            <person name="Zhang H."/>
            <person name="O'Toole P.W."/>
        </authorList>
    </citation>
    <scope>NUCLEOTIDE SEQUENCE [LARGE SCALE GENOMIC DNA]</scope>
    <source>
        <strain evidence="12 13">DSM 20001</strain>
    </source>
</reference>
<dbReference type="InterPro" id="IPR050086">
    <property type="entry name" value="MetN_ABC_transporter-like"/>
</dbReference>
<keyword evidence="7" id="KW-0029">Amino-acid transport</keyword>
<dbReference type="InterPro" id="IPR003593">
    <property type="entry name" value="AAA+_ATPase"/>
</dbReference>
<evidence type="ECO:0000256" key="7">
    <source>
        <dbReference type="ARBA" id="ARBA00022970"/>
    </source>
</evidence>
<evidence type="ECO:0000256" key="4">
    <source>
        <dbReference type="ARBA" id="ARBA00022741"/>
    </source>
</evidence>
<sequence length="344" mass="38181">MIEIKDVSRIYRGKKKTITAVKDVNLTINDGEIYGIVGYSGAGKSTLVRMLNGLETPTSGTVTINDTVMSDLKGKPLREARQKMGMIFQYFNLLWSRTVLENVTFPLELVGMSKVDREAKAKKLIDTVGLQGRENAYPSELSGGQQQRVAIARALANDPQILLSDEATSGLDPKTTDEVLDLLLKINRELKITIVVITHEMHVIRKICDRMAVMDEGAVVEEGNVFDIFRNPKMEITRQFVSEEETPQLNDTTVVINELLAQVPTGKIVKLTFHGDQAKLPIISEMLRQFPNVDLNIVDGSIHQTQEGSIGTLYLQLLGDDAEIAGATDYLHKMRVGTEVIRGE</sequence>
<dbReference type="SMART" id="SM00382">
    <property type="entry name" value="AAA"/>
    <property type="match status" value="1"/>
</dbReference>
<dbReference type="SUPFAM" id="SSF55021">
    <property type="entry name" value="ACT-like"/>
    <property type="match status" value="1"/>
</dbReference>
<dbReference type="Proteomes" id="UP000051181">
    <property type="component" value="Unassembled WGS sequence"/>
</dbReference>
<evidence type="ECO:0000259" key="11">
    <source>
        <dbReference type="PROSITE" id="PS50893"/>
    </source>
</evidence>
<dbReference type="GO" id="GO:0016887">
    <property type="term" value="F:ATP hydrolysis activity"/>
    <property type="evidence" value="ECO:0007669"/>
    <property type="project" value="InterPro"/>
</dbReference>
<dbReference type="InterPro" id="IPR027417">
    <property type="entry name" value="P-loop_NTPase"/>
</dbReference>
<evidence type="ECO:0000313" key="13">
    <source>
        <dbReference type="Proteomes" id="UP000051181"/>
    </source>
</evidence>
<evidence type="ECO:0000256" key="1">
    <source>
        <dbReference type="ARBA" id="ARBA00005417"/>
    </source>
</evidence>
<dbReference type="FunFam" id="3.40.50.300:FF:000056">
    <property type="entry name" value="Cell division ATP-binding protein FtsE"/>
    <property type="match status" value="1"/>
</dbReference>
<evidence type="ECO:0000256" key="6">
    <source>
        <dbReference type="ARBA" id="ARBA00022967"/>
    </source>
</evidence>
<keyword evidence="6" id="KW-1278">Translocase</keyword>
<dbReference type="AlphaFoldDB" id="A0A0R1FBY8"/>
<dbReference type="RefSeq" id="WP_010009787.1">
    <property type="nucleotide sequence ID" value="NZ_AZCN01000002.1"/>
</dbReference>
<dbReference type="SUPFAM" id="SSF52540">
    <property type="entry name" value="P-loop containing nucleoside triphosphate hydrolases"/>
    <property type="match status" value="1"/>
</dbReference>
<dbReference type="InterPro" id="IPR041701">
    <property type="entry name" value="MetN_ABC"/>
</dbReference>
<dbReference type="PATRIC" id="fig|913848.6.peg.783"/>
<keyword evidence="8" id="KW-0472">Membrane</keyword>
<evidence type="ECO:0000256" key="9">
    <source>
        <dbReference type="ARBA" id="ARBA00049360"/>
    </source>
</evidence>
<dbReference type="InterPro" id="IPR003439">
    <property type="entry name" value="ABC_transporter-like_ATP-bd"/>
</dbReference>
<dbReference type="EMBL" id="AZCN01000002">
    <property type="protein sequence ID" value="KRK19193.1"/>
    <property type="molecule type" value="Genomic_DNA"/>
</dbReference>
<dbReference type="InterPro" id="IPR018449">
    <property type="entry name" value="NIL_domain"/>
</dbReference>
<comment type="catalytic activity">
    <reaction evidence="9">
        <text>ATP + H2O = ADP + phosphate + H(+)</text>
        <dbReference type="Rhea" id="RHEA:13065"/>
        <dbReference type="ChEBI" id="CHEBI:15377"/>
        <dbReference type="ChEBI" id="CHEBI:15378"/>
        <dbReference type="ChEBI" id="CHEBI:30616"/>
        <dbReference type="ChEBI" id="CHEBI:43474"/>
        <dbReference type="ChEBI" id="CHEBI:456216"/>
    </reaction>
</comment>
<evidence type="ECO:0000256" key="2">
    <source>
        <dbReference type="ARBA" id="ARBA00022448"/>
    </source>
</evidence>
<evidence type="ECO:0000256" key="10">
    <source>
        <dbReference type="ARBA" id="ARBA00055994"/>
    </source>
</evidence>
<organism evidence="12 13">
    <name type="scientific">Loigolactobacillus coryniformis subsp. coryniformis KCTC 3167 = DSM 20001</name>
    <dbReference type="NCBI Taxonomy" id="913848"/>
    <lineage>
        <taxon>Bacteria</taxon>
        <taxon>Bacillati</taxon>
        <taxon>Bacillota</taxon>
        <taxon>Bacilli</taxon>
        <taxon>Lactobacillales</taxon>
        <taxon>Lactobacillaceae</taxon>
        <taxon>Loigolactobacillus</taxon>
    </lineage>
</organism>
<accession>A0A0R1FBY8</accession>
<keyword evidence="2" id="KW-0813">Transport</keyword>